<proteinExistence type="predicted"/>
<keyword evidence="2" id="KW-0863">Zinc-finger</keyword>
<dbReference type="EMBL" id="CAJNOC010005902">
    <property type="protein sequence ID" value="CAF1065110.1"/>
    <property type="molecule type" value="Genomic_DNA"/>
</dbReference>
<evidence type="ECO:0000256" key="1">
    <source>
        <dbReference type="ARBA" id="ARBA00022723"/>
    </source>
</evidence>
<evidence type="ECO:0000313" key="6">
    <source>
        <dbReference type="Proteomes" id="UP000663879"/>
    </source>
</evidence>
<evidence type="ECO:0000313" key="5">
    <source>
        <dbReference type="EMBL" id="CAF1065110.1"/>
    </source>
</evidence>
<feature type="domain" description="FLYWCH-type" evidence="4">
    <location>
        <begin position="9"/>
        <end position="71"/>
    </location>
</feature>
<evidence type="ECO:0000256" key="3">
    <source>
        <dbReference type="ARBA" id="ARBA00022833"/>
    </source>
</evidence>
<feature type="non-terminal residue" evidence="5">
    <location>
        <position position="128"/>
    </location>
</feature>
<gene>
    <name evidence="5" type="ORF">OXX778_LOCUS19463</name>
</gene>
<reference evidence="5" key="1">
    <citation type="submission" date="2021-02" db="EMBL/GenBank/DDBJ databases">
        <authorList>
            <person name="Nowell W R."/>
        </authorList>
    </citation>
    <scope>NUCLEOTIDE SEQUENCE</scope>
    <source>
        <strain evidence="5">Ploen Becks lab</strain>
    </source>
</reference>
<organism evidence="5 6">
    <name type="scientific">Brachionus calyciflorus</name>
    <dbReference type="NCBI Taxonomy" id="104777"/>
    <lineage>
        <taxon>Eukaryota</taxon>
        <taxon>Metazoa</taxon>
        <taxon>Spiralia</taxon>
        <taxon>Gnathifera</taxon>
        <taxon>Rotifera</taxon>
        <taxon>Eurotatoria</taxon>
        <taxon>Monogononta</taxon>
        <taxon>Pseudotrocha</taxon>
        <taxon>Ploima</taxon>
        <taxon>Brachionidae</taxon>
        <taxon>Brachionus</taxon>
    </lineage>
</organism>
<dbReference type="InterPro" id="IPR007588">
    <property type="entry name" value="Znf_FLYWCH"/>
</dbReference>
<dbReference type="AlphaFoldDB" id="A0A814LFD0"/>
<keyword evidence="3" id="KW-0862">Zinc</keyword>
<keyword evidence="1" id="KW-0479">Metal-binding</keyword>
<dbReference type="GO" id="GO:0008270">
    <property type="term" value="F:zinc ion binding"/>
    <property type="evidence" value="ECO:0007669"/>
    <property type="project" value="UniProtKB-KW"/>
</dbReference>
<dbReference type="Proteomes" id="UP000663879">
    <property type="component" value="Unassembled WGS sequence"/>
</dbReference>
<accession>A0A814LFD0</accession>
<evidence type="ECO:0000256" key="2">
    <source>
        <dbReference type="ARBA" id="ARBA00022771"/>
    </source>
</evidence>
<sequence>MQTKKAKLVSTSHQKQMLFIDEYLFYKNQERPNGNIYWRCIEYNTEHKCPASVTTEGISTEILSFSKKNHCEYLKVDDLDTKVKDLLQNVKKRCKSEQAPMRQIYRDEINKLVVETKEIEGVAKKEKR</sequence>
<name>A0A814LFD0_9BILA</name>
<protein>
    <recommendedName>
        <fullName evidence="4">FLYWCH-type domain-containing protein</fullName>
    </recommendedName>
</protein>
<keyword evidence="6" id="KW-1185">Reference proteome</keyword>
<dbReference type="OrthoDB" id="10465385at2759"/>
<dbReference type="Gene3D" id="2.20.25.240">
    <property type="match status" value="1"/>
</dbReference>
<dbReference type="Pfam" id="PF04500">
    <property type="entry name" value="FLYWCH"/>
    <property type="match status" value="1"/>
</dbReference>
<evidence type="ECO:0000259" key="4">
    <source>
        <dbReference type="Pfam" id="PF04500"/>
    </source>
</evidence>
<comment type="caution">
    <text evidence="5">The sequence shown here is derived from an EMBL/GenBank/DDBJ whole genome shotgun (WGS) entry which is preliminary data.</text>
</comment>